<dbReference type="InterPro" id="IPR001932">
    <property type="entry name" value="PPM-type_phosphatase-like_dom"/>
</dbReference>
<dbReference type="PANTHER" id="PTHR43156">
    <property type="entry name" value="STAGE II SPORULATION PROTEIN E-RELATED"/>
    <property type="match status" value="1"/>
</dbReference>
<dbReference type="Proteomes" id="UP001549167">
    <property type="component" value="Unassembled WGS sequence"/>
</dbReference>
<dbReference type="PANTHER" id="PTHR43156:SF2">
    <property type="entry name" value="STAGE II SPORULATION PROTEIN E"/>
    <property type="match status" value="1"/>
</dbReference>
<dbReference type="Gene3D" id="3.60.40.10">
    <property type="entry name" value="PPM-type phosphatase domain"/>
    <property type="match status" value="1"/>
</dbReference>
<organism evidence="3 4">
    <name type="scientific">Alkalibacillus flavidus</name>
    <dbReference type="NCBI Taxonomy" id="546021"/>
    <lineage>
        <taxon>Bacteria</taxon>
        <taxon>Bacillati</taxon>
        <taxon>Bacillota</taxon>
        <taxon>Bacilli</taxon>
        <taxon>Bacillales</taxon>
        <taxon>Bacillaceae</taxon>
        <taxon>Alkalibacillus</taxon>
    </lineage>
</organism>
<accession>A0ABV2KW63</accession>
<protein>
    <submittedName>
        <fullName evidence="3">Serine phosphatase RsbU (Regulator of sigma subunit)</fullName>
    </submittedName>
</protein>
<dbReference type="SMART" id="SM00331">
    <property type="entry name" value="PP2C_SIG"/>
    <property type="match status" value="1"/>
</dbReference>
<dbReference type="InterPro" id="IPR036457">
    <property type="entry name" value="PPM-type-like_dom_sf"/>
</dbReference>
<dbReference type="Pfam" id="PF07228">
    <property type="entry name" value="SpoIIE"/>
    <property type="match status" value="1"/>
</dbReference>
<reference evidence="3 4" key="1">
    <citation type="submission" date="2024-06" db="EMBL/GenBank/DDBJ databases">
        <title>Genomic Encyclopedia of Type Strains, Phase IV (KMG-IV): sequencing the most valuable type-strain genomes for metagenomic binning, comparative biology and taxonomic classification.</title>
        <authorList>
            <person name="Goeker M."/>
        </authorList>
    </citation>
    <scope>NUCLEOTIDE SEQUENCE [LARGE SCALE GENOMIC DNA]</scope>
    <source>
        <strain evidence="3 4">DSM 23520</strain>
    </source>
</reference>
<evidence type="ECO:0000256" key="1">
    <source>
        <dbReference type="ARBA" id="ARBA00022801"/>
    </source>
</evidence>
<evidence type="ECO:0000313" key="3">
    <source>
        <dbReference type="EMBL" id="MET3683604.1"/>
    </source>
</evidence>
<comment type="caution">
    <text evidence="3">The sequence shown here is derived from an EMBL/GenBank/DDBJ whole genome shotgun (WGS) entry which is preliminary data.</text>
</comment>
<dbReference type="EMBL" id="JBEPMX010000008">
    <property type="protein sequence ID" value="MET3683604.1"/>
    <property type="molecule type" value="Genomic_DNA"/>
</dbReference>
<keyword evidence="4" id="KW-1185">Reference proteome</keyword>
<sequence length="283" mass="31810">MEKKYTHFSVDYSNSSHNRALQREIKLARNIQTQLLNGHTSDVGTDNLIGISMPARLVGGDYFDFYKLSDQKIRVVIGDVMGKGIPAAMLMILTRGAFRSASESTKSPSETLTAMNNAIYDDLKQLKSFVTLFCCDWDLENNRLTYANAGHVYPFHISNHDISSLGDVNGIMLGGLPDQVYDESTVQLEYGDTIFFYTDGIVEAQNVDGEFYGKDRLINVLTEGFNRSVQEIEDNIILSLFEYTNGINQKDDITMVILQNDDSEAEIRGYNSPMMSQEEGEEQ</sequence>
<gene>
    <name evidence="3" type="ORF">ABID56_001713</name>
</gene>
<proteinExistence type="predicted"/>
<keyword evidence="1" id="KW-0378">Hydrolase</keyword>
<dbReference type="InterPro" id="IPR052016">
    <property type="entry name" value="Bact_Sigma-Reg"/>
</dbReference>
<dbReference type="RefSeq" id="WP_354220170.1">
    <property type="nucleotide sequence ID" value="NZ_JBEPMX010000008.1"/>
</dbReference>
<dbReference type="SUPFAM" id="SSF81606">
    <property type="entry name" value="PP2C-like"/>
    <property type="match status" value="1"/>
</dbReference>
<evidence type="ECO:0000259" key="2">
    <source>
        <dbReference type="SMART" id="SM00331"/>
    </source>
</evidence>
<evidence type="ECO:0000313" key="4">
    <source>
        <dbReference type="Proteomes" id="UP001549167"/>
    </source>
</evidence>
<feature type="domain" description="PPM-type phosphatase" evidence="2">
    <location>
        <begin position="41"/>
        <end position="260"/>
    </location>
</feature>
<name>A0ABV2KW63_9BACI</name>